<dbReference type="PANTHER" id="PTHR39168:SF1">
    <property type="entry name" value="TRANSCRIPTIONAL REGULATORY PROTEIN"/>
    <property type="match status" value="1"/>
</dbReference>
<protein>
    <submittedName>
        <fullName evidence="2">Transcriptional regulator</fullName>
    </submittedName>
</protein>
<name>A0A264VS40_PRORE</name>
<dbReference type="PROSITE" id="PS50987">
    <property type="entry name" value="HTH_ARSR_2"/>
    <property type="match status" value="1"/>
</dbReference>
<gene>
    <name evidence="2" type="ORF">CHI95_12525</name>
</gene>
<proteinExistence type="predicted"/>
<evidence type="ECO:0000313" key="2">
    <source>
        <dbReference type="EMBL" id="OZS74144.1"/>
    </source>
</evidence>
<dbReference type="PANTHER" id="PTHR39168">
    <property type="entry name" value="TRANSCRIPTIONAL REGULATOR-RELATED"/>
    <property type="match status" value="1"/>
</dbReference>
<dbReference type="InterPro" id="IPR036388">
    <property type="entry name" value="WH-like_DNA-bd_sf"/>
</dbReference>
<dbReference type="InterPro" id="IPR001845">
    <property type="entry name" value="HTH_ArsR_DNA-bd_dom"/>
</dbReference>
<comment type="caution">
    <text evidence="2">The sequence shown here is derived from an EMBL/GenBank/DDBJ whole genome shotgun (WGS) entry which is preliminary data.</text>
</comment>
<dbReference type="GO" id="GO:0010288">
    <property type="term" value="P:response to lead ion"/>
    <property type="evidence" value="ECO:0007669"/>
    <property type="project" value="TreeGrafter"/>
</dbReference>
<dbReference type="SMART" id="SM00418">
    <property type="entry name" value="HTH_ARSR"/>
    <property type="match status" value="1"/>
</dbReference>
<dbReference type="GO" id="GO:0003677">
    <property type="term" value="F:DNA binding"/>
    <property type="evidence" value="ECO:0007669"/>
    <property type="project" value="TreeGrafter"/>
</dbReference>
<dbReference type="RefSeq" id="WP_094961786.1">
    <property type="nucleotide sequence ID" value="NZ_JAFJXK010000125.1"/>
</dbReference>
<reference evidence="2 3" key="1">
    <citation type="submission" date="2017-07" db="EMBL/GenBank/DDBJ databases">
        <title>blaIMP-27 on transferable plasmids in Proteus mirabilis and Providencia rettgeri.</title>
        <authorList>
            <person name="Potter R."/>
        </authorList>
    </citation>
    <scope>NUCLEOTIDE SEQUENCE [LARGE SCALE GENOMIC DNA]</scope>
    <source>
        <strain evidence="2 3">PR1</strain>
    </source>
</reference>
<dbReference type="SUPFAM" id="SSF46785">
    <property type="entry name" value="Winged helix' DNA-binding domain"/>
    <property type="match status" value="1"/>
</dbReference>
<dbReference type="AlphaFoldDB" id="A0A264VS40"/>
<dbReference type="CDD" id="cd00090">
    <property type="entry name" value="HTH_ARSR"/>
    <property type="match status" value="1"/>
</dbReference>
<organism evidence="2 3">
    <name type="scientific">Providencia rettgeri</name>
    <dbReference type="NCBI Taxonomy" id="587"/>
    <lineage>
        <taxon>Bacteria</taxon>
        <taxon>Pseudomonadati</taxon>
        <taxon>Pseudomonadota</taxon>
        <taxon>Gammaproteobacteria</taxon>
        <taxon>Enterobacterales</taxon>
        <taxon>Morganellaceae</taxon>
        <taxon>Providencia</taxon>
    </lineage>
</organism>
<feature type="domain" description="HTH arsR-type" evidence="1">
    <location>
        <begin position="12"/>
        <end position="107"/>
    </location>
</feature>
<dbReference type="GeneID" id="92275938"/>
<dbReference type="Proteomes" id="UP000216001">
    <property type="component" value="Unassembled WGS sequence"/>
</dbReference>
<evidence type="ECO:0000313" key="3">
    <source>
        <dbReference type="Proteomes" id="UP000216001"/>
    </source>
</evidence>
<dbReference type="PRINTS" id="PR00778">
    <property type="entry name" value="HTHARSR"/>
</dbReference>
<dbReference type="InterPro" id="IPR036390">
    <property type="entry name" value="WH_DNA-bd_sf"/>
</dbReference>
<dbReference type="NCBIfam" id="NF033788">
    <property type="entry name" value="HTH_metalloreg"/>
    <property type="match status" value="1"/>
</dbReference>
<dbReference type="GO" id="GO:0032791">
    <property type="term" value="F:lead ion binding"/>
    <property type="evidence" value="ECO:0007669"/>
    <property type="project" value="TreeGrafter"/>
</dbReference>
<dbReference type="GO" id="GO:0003700">
    <property type="term" value="F:DNA-binding transcription factor activity"/>
    <property type="evidence" value="ECO:0007669"/>
    <property type="project" value="InterPro"/>
</dbReference>
<evidence type="ECO:0000259" key="1">
    <source>
        <dbReference type="PROSITE" id="PS50987"/>
    </source>
</evidence>
<accession>A0A264VS40</accession>
<dbReference type="GO" id="GO:0097063">
    <property type="term" value="F:cadmium ion sensor activity"/>
    <property type="evidence" value="ECO:0007669"/>
    <property type="project" value="TreeGrafter"/>
</dbReference>
<dbReference type="EMBL" id="NOWC01000014">
    <property type="protein sequence ID" value="OZS74144.1"/>
    <property type="molecule type" value="Genomic_DNA"/>
</dbReference>
<dbReference type="Gene3D" id="1.10.10.10">
    <property type="entry name" value="Winged helix-like DNA-binding domain superfamily/Winged helix DNA-binding domain"/>
    <property type="match status" value="1"/>
</dbReference>
<dbReference type="Pfam" id="PF01022">
    <property type="entry name" value="HTH_5"/>
    <property type="match status" value="1"/>
</dbReference>
<dbReference type="InterPro" id="IPR011991">
    <property type="entry name" value="ArsR-like_HTH"/>
</dbReference>
<sequence>MIPSKNSIPIEEKEPLEQSIAKVASAIADPSRVSILCALMDGRAWTATELSVAANIAPSTTSAHLTKLLNSHLISCLSQGRHRYYRLASTDIAELLETLMGVSMKLEYTPPITTPIHLRKARTCYDHLAGEIAVQIYEFMDKNGWFTARENKLSMIGANQFKKLGIDIDPNTKRKIAYACLDWSERRMHLGGLAGTLLLKFFAEKEWIEKTKGYREITFTTYGKKALKRIFNINIA</sequence>
<dbReference type="GO" id="GO:0046686">
    <property type="term" value="P:response to cadmium ion"/>
    <property type="evidence" value="ECO:0007669"/>
    <property type="project" value="TreeGrafter"/>
</dbReference>
<dbReference type="InterPro" id="IPR052543">
    <property type="entry name" value="HTH_Metal-responsive_Reg"/>
</dbReference>